<reference evidence="2 3" key="1">
    <citation type="journal article" date="2024" name="G3 (Bethesda)">
        <title>Genome assembly of Hibiscus sabdariffa L. provides insights into metabolisms of medicinal natural products.</title>
        <authorList>
            <person name="Kim T."/>
        </authorList>
    </citation>
    <scope>NUCLEOTIDE SEQUENCE [LARGE SCALE GENOMIC DNA]</scope>
    <source>
        <strain evidence="2">TK-2024</strain>
        <tissue evidence="2">Old leaves</tissue>
    </source>
</reference>
<gene>
    <name evidence="2" type="ORF">V6N12_059877</name>
</gene>
<evidence type="ECO:0000256" key="1">
    <source>
        <dbReference type="SAM" id="Phobius"/>
    </source>
</evidence>
<name>A0ABR2BCZ9_9ROSI</name>
<evidence type="ECO:0008006" key="4">
    <source>
        <dbReference type="Google" id="ProtNLM"/>
    </source>
</evidence>
<keyword evidence="1" id="KW-0812">Transmembrane</keyword>
<evidence type="ECO:0000313" key="3">
    <source>
        <dbReference type="Proteomes" id="UP001472677"/>
    </source>
</evidence>
<keyword evidence="3" id="KW-1185">Reference proteome</keyword>
<dbReference type="Proteomes" id="UP001472677">
    <property type="component" value="Unassembled WGS sequence"/>
</dbReference>
<accession>A0ABR2BCZ9</accession>
<organism evidence="2 3">
    <name type="scientific">Hibiscus sabdariffa</name>
    <name type="common">roselle</name>
    <dbReference type="NCBI Taxonomy" id="183260"/>
    <lineage>
        <taxon>Eukaryota</taxon>
        <taxon>Viridiplantae</taxon>
        <taxon>Streptophyta</taxon>
        <taxon>Embryophyta</taxon>
        <taxon>Tracheophyta</taxon>
        <taxon>Spermatophyta</taxon>
        <taxon>Magnoliopsida</taxon>
        <taxon>eudicotyledons</taxon>
        <taxon>Gunneridae</taxon>
        <taxon>Pentapetalae</taxon>
        <taxon>rosids</taxon>
        <taxon>malvids</taxon>
        <taxon>Malvales</taxon>
        <taxon>Malvaceae</taxon>
        <taxon>Malvoideae</taxon>
        <taxon>Hibiscus</taxon>
    </lineage>
</organism>
<feature type="transmembrane region" description="Helical" evidence="1">
    <location>
        <begin position="21"/>
        <end position="41"/>
    </location>
</feature>
<comment type="caution">
    <text evidence="2">The sequence shown here is derived from an EMBL/GenBank/DDBJ whole genome shotgun (WGS) entry which is preliminary data.</text>
</comment>
<sequence>MGHLNLPPSKRNPRQWKLLDFISALFFTLVLLLFLLVFTPLGDSMTAFGRQDLLVSTSYPKQRHCLVALLEQGHHHHQPIETCTIDSVDHIPCEDPRRNSQLSKEMNFYKERHCPFA</sequence>
<evidence type="ECO:0000313" key="2">
    <source>
        <dbReference type="EMBL" id="KAK8504791.1"/>
    </source>
</evidence>
<dbReference type="EMBL" id="JBBPBM010000136">
    <property type="protein sequence ID" value="KAK8504791.1"/>
    <property type="molecule type" value="Genomic_DNA"/>
</dbReference>
<keyword evidence="1" id="KW-1133">Transmembrane helix</keyword>
<keyword evidence="1" id="KW-0472">Membrane</keyword>
<protein>
    <recommendedName>
        <fullName evidence="4">Methyltransferase</fullName>
    </recommendedName>
</protein>
<proteinExistence type="predicted"/>